<evidence type="ECO:0000256" key="1">
    <source>
        <dbReference type="SAM" id="MobiDB-lite"/>
    </source>
</evidence>
<feature type="region of interest" description="Disordered" evidence="1">
    <location>
        <begin position="50"/>
        <end position="75"/>
    </location>
</feature>
<evidence type="ECO:0000313" key="3">
    <source>
        <dbReference type="Proteomes" id="UP001470230"/>
    </source>
</evidence>
<proteinExistence type="predicted"/>
<reference evidence="2 3" key="1">
    <citation type="submission" date="2024-04" db="EMBL/GenBank/DDBJ databases">
        <title>Tritrichomonas musculus Genome.</title>
        <authorList>
            <person name="Alves-Ferreira E."/>
            <person name="Grigg M."/>
            <person name="Lorenzi H."/>
            <person name="Galac M."/>
        </authorList>
    </citation>
    <scope>NUCLEOTIDE SEQUENCE [LARGE SCALE GENOMIC DNA]</scope>
    <source>
        <strain evidence="2 3">EAF2021</strain>
    </source>
</reference>
<evidence type="ECO:0000313" key="2">
    <source>
        <dbReference type="EMBL" id="KAK8885962.1"/>
    </source>
</evidence>
<comment type="caution">
    <text evidence="2">The sequence shown here is derived from an EMBL/GenBank/DDBJ whole genome shotgun (WGS) entry which is preliminary data.</text>
</comment>
<keyword evidence="3" id="KW-1185">Reference proteome</keyword>
<organism evidence="2 3">
    <name type="scientific">Tritrichomonas musculus</name>
    <dbReference type="NCBI Taxonomy" id="1915356"/>
    <lineage>
        <taxon>Eukaryota</taxon>
        <taxon>Metamonada</taxon>
        <taxon>Parabasalia</taxon>
        <taxon>Tritrichomonadida</taxon>
        <taxon>Tritrichomonadidae</taxon>
        <taxon>Tritrichomonas</taxon>
    </lineage>
</organism>
<gene>
    <name evidence="2" type="ORF">M9Y10_041421</name>
</gene>
<protein>
    <submittedName>
        <fullName evidence="2">Uncharacterized protein</fullName>
    </submittedName>
</protein>
<sequence>MRKAGRKTNCARIREIRYICPDTMEVHSYPLDENGCHILKMKRAKRTNYKASNKNRELTDSTPASDSTQTDESPIVSDIEDNKKIIIRDIDLIDPLHFQNSITDTYTNNFSIIEPENSTILYETDQKRFIDIDLTFDKFEDITPNNQCDISTLNLF</sequence>
<name>A0ABR2K637_9EUKA</name>
<accession>A0ABR2K637</accession>
<dbReference type="Proteomes" id="UP001470230">
    <property type="component" value="Unassembled WGS sequence"/>
</dbReference>
<dbReference type="EMBL" id="JAPFFF010000007">
    <property type="protein sequence ID" value="KAK8885962.1"/>
    <property type="molecule type" value="Genomic_DNA"/>
</dbReference>
<feature type="compositionally biased region" description="Polar residues" evidence="1">
    <location>
        <begin position="60"/>
        <end position="72"/>
    </location>
</feature>